<evidence type="ECO:0000256" key="1">
    <source>
        <dbReference type="ARBA" id="ARBA00006217"/>
    </source>
</evidence>
<dbReference type="Proteomes" id="UP000095658">
    <property type="component" value="Unassembled WGS sequence"/>
</dbReference>
<comment type="caution">
    <text evidence="2">The sequence shown here is derived from an EMBL/GenBank/DDBJ whole genome shotgun (WGS) entry which is preliminary data.</text>
</comment>
<dbReference type="InterPro" id="IPR001765">
    <property type="entry name" value="Carbonic_anhydrase"/>
</dbReference>
<dbReference type="Gene3D" id="3.40.1050.10">
    <property type="entry name" value="Carbonic anhydrase"/>
    <property type="match status" value="1"/>
</dbReference>
<dbReference type="GO" id="GO:0004089">
    <property type="term" value="F:carbonate dehydratase activity"/>
    <property type="evidence" value="ECO:0007669"/>
    <property type="project" value="InterPro"/>
</dbReference>
<evidence type="ECO:0000313" key="3">
    <source>
        <dbReference type="Proteomes" id="UP000095658"/>
    </source>
</evidence>
<gene>
    <name evidence="2" type="ORF">BA724_02965</name>
</gene>
<dbReference type="RefSeq" id="WP_069937780.1">
    <property type="nucleotide sequence ID" value="NZ_MAMP01000012.1"/>
</dbReference>
<dbReference type="PANTHER" id="PTHR43175:SF1">
    <property type="entry name" value="CARBONIC ANHYDRASE-LIKE PROTEIN YBCF-RELATED"/>
    <property type="match status" value="1"/>
</dbReference>
<dbReference type="STRING" id="1714016.BA724_02965"/>
<dbReference type="AlphaFoldDB" id="A0A1E7DRS7"/>
<proteinExistence type="inferred from homology"/>
<dbReference type="GO" id="GO:0008270">
    <property type="term" value="F:zinc ion binding"/>
    <property type="evidence" value="ECO:0007669"/>
    <property type="project" value="InterPro"/>
</dbReference>
<dbReference type="EMBL" id="MAMP01000012">
    <property type="protein sequence ID" value="OES45783.1"/>
    <property type="molecule type" value="Genomic_DNA"/>
</dbReference>
<protein>
    <recommendedName>
        <fullName evidence="4">Carbonic anhydrase</fullName>
    </recommendedName>
</protein>
<comment type="similarity">
    <text evidence="1">Belongs to the beta-class carbonic anhydrase family.</text>
</comment>
<keyword evidence="3" id="KW-1185">Reference proteome</keyword>
<reference evidence="2 3" key="1">
    <citation type="submission" date="2016-06" db="EMBL/GenBank/DDBJ databases">
        <title>Domibacillus iocasae genome sequencing.</title>
        <authorList>
            <person name="Verma A."/>
            <person name="Pal Y."/>
            <person name="Ojha A.K."/>
            <person name="Krishnamurthi S."/>
        </authorList>
    </citation>
    <scope>NUCLEOTIDE SEQUENCE [LARGE SCALE GENOMIC DNA]</scope>
    <source>
        <strain evidence="2 3">DSM 29979</strain>
    </source>
</reference>
<dbReference type="PANTHER" id="PTHR43175">
    <property type="entry name" value="CARBONIC ANHYDRASE"/>
    <property type="match status" value="1"/>
</dbReference>
<evidence type="ECO:0008006" key="4">
    <source>
        <dbReference type="Google" id="ProtNLM"/>
    </source>
</evidence>
<dbReference type="InterPro" id="IPR036874">
    <property type="entry name" value="Carbonic_anhydrase_sf"/>
</dbReference>
<name>A0A1E7DRS7_9BACI</name>
<sequence>MQKTNEKKALVVTGLSEKSHPLFPVITNKKTEQLIITTSFGTIISQPYGCTIRNIILAVYSEDIEEIYIIGEKDSKEHAVNGDEILFKFRKAGISKEMIETLEYINAAGSSLSRWLSGKEDVNKIIAENIDLIKSHPLIPKTLSVYGFIANAETGEFETVAGS</sequence>
<accession>A0A1E7DRS7</accession>
<evidence type="ECO:0000313" key="2">
    <source>
        <dbReference type="EMBL" id="OES45783.1"/>
    </source>
</evidence>
<dbReference type="OrthoDB" id="9792260at2"/>
<dbReference type="SUPFAM" id="SSF53056">
    <property type="entry name" value="beta-carbonic anhydrase, cab"/>
    <property type="match status" value="1"/>
</dbReference>
<organism evidence="2 3">
    <name type="scientific">Domibacillus iocasae</name>
    <dbReference type="NCBI Taxonomy" id="1714016"/>
    <lineage>
        <taxon>Bacteria</taxon>
        <taxon>Bacillati</taxon>
        <taxon>Bacillota</taxon>
        <taxon>Bacilli</taxon>
        <taxon>Bacillales</taxon>
        <taxon>Bacillaceae</taxon>
        <taxon>Domibacillus</taxon>
    </lineage>
</organism>